<sequence length="77" mass="8698">CLLVAKEVFLEECSRGIKTVKESKIDTTEAEKLFDLVGGCIVDLMSVADKYLGGIPIEVIERKILRKIEDKFRVQNL</sequence>
<dbReference type="AlphaFoldDB" id="A0A9N9HC59"/>
<dbReference type="EMBL" id="CAJVPI010003837">
    <property type="protein sequence ID" value="CAG8662736.1"/>
    <property type="molecule type" value="Genomic_DNA"/>
</dbReference>
<name>A0A9N9HC59_9GLOM</name>
<feature type="non-terminal residue" evidence="1">
    <location>
        <position position="77"/>
    </location>
</feature>
<reference evidence="1" key="1">
    <citation type="submission" date="2021-06" db="EMBL/GenBank/DDBJ databases">
        <authorList>
            <person name="Kallberg Y."/>
            <person name="Tangrot J."/>
            <person name="Rosling A."/>
        </authorList>
    </citation>
    <scope>NUCLEOTIDE SEQUENCE</scope>
    <source>
        <strain evidence="1">BR232B</strain>
    </source>
</reference>
<keyword evidence="2" id="KW-1185">Reference proteome</keyword>
<protein>
    <submittedName>
        <fullName evidence="1">4708_t:CDS:1</fullName>
    </submittedName>
</protein>
<evidence type="ECO:0000313" key="1">
    <source>
        <dbReference type="EMBL" id="CAG8662736.1"/>
    </source>
</evidence>
<proteinExistence type="predicted"/>
<evidence type="ECO:0000313" key="2">
    <source>
        <dbReference type="Proteomes" id="UP000789739"/>
    </source>
</evidence>
<organism evidence="1 2">
    <name type="scientific">Paraglomus brasilianum</name>
    <dbReference type="NCBI Taxonomy" id="144538"/>
    <lineage>
        <taxon>Eukaryota</taxon>
        <taxon>Fungi</taxon>
        <taxon>Fungi incertae sedis</taxon>
        <taxon>Mucoromycota</taxon>
        <taxon>Glomeromycotina</taxon>
        <taxon>Glomeromycetes</taxon>
        <taxon>Paraglomerales</taxon>
        <taxon>Paraglomeraceae</taxon>
        <taxon>Paraglomus</taxon>
    </lineage>
</organism>
<dbReference type="Proteomes" id="UP000789739">
    <property type="component" value="Unassembled WGS sequence"/>
</dbReference>
<comment type="caution">
    <text evidence="1">The sequence shown here is derived from an EMBL/GenBank/DDBJ whole genome shotgun (WGS) entry which is preliminary data.</text>
</comment>
<gene>
    <name evidence="1" type="ORF">PBRASI_LOCUS10875</name>
</gene>
<accession>A0A9N9HC59</accession>